<reference evidence="1" key="2">
    <citation type="submission" date="2023-04" db="EMBL/GenBank/DDBJ databases">
        <authorList>
            <person name="Bu L."/>
            <person name="Lu L."/>
            <person name="Laidemitt M.R."/>
            <person name="Zhang S.M."/>
            <person name="Mutuku M."/>
            <person name="Mkoji G."/>
            <person name="Steinauer M."/>
            <person name="Loker E.S."/>
        </authorList>
    </citation>
    <scope>NUCLEOTIDE SEQUENCE</scope>
    <source>
        <strain evidence="1">KasaAsao</strain>
        <tissue evidence="1">Whole Snail</tissue>
    </source>
</reference>
<dbReference type="Proteomes" id="UP001233172">
    <property type="component" value="Unassembled WGS sequence"/>
</dbReference>
<sequence>MYHLAPTPDATSQGRLPNFPNPWYASVLTHIPITFVTRGDYYSSHSMGRRLKMIDVWEPTDIRNIQKLLTDVYIKAYKRKVEGRSRDQLVWVTGNGGSQVVV</sequence>
<proteinExistence type="predicted"/>
<reference evidence="1" key="1">
    <citation type="journal article" date="2023" name="PLoS Negl. Trop. Dis.">
        <title>A genome sequence for Biomphalaria pfeifferi, the major vector snail for the human-infecting parasite Schistosoma mansoni.</title>
        <authorList>
            <person name="Bu L."/>
            <person name="Lu L."/>
            <person name="Laidemitt M.R."/>
            <person name="Zhang S.M."/>
            <person name="Mutuku M."/>
            <person name="Mkoji G."/>
            <person name="Steinauer M."/>
            <person name="Loker E.S."/>
        </authorList>
    </citation>
    <scope>NUCLEOTIDE SEQUENCE</scope>
    <source>
        <strain evidence="1">KasaAsao</strain>
    </source>
</reference>
<evidence type="ECO:0000313" key="2">
    <source>
        <dbReference type="Proteomes" id="UP001233172"/>
    </source>
</evidence>
<dbReference type="AlphaFoldDB" id="A0AAD8F563"/>
<protein>
    <submittedName>
        <fullName evidence="1">Uncharacterized protein</fullName>
    </submittedName>
</protein>
<name>A0AAD8F563_BIOPF</name>
<organism evidence="1 2">
    <name type="scientific">Biomphalaria pfeifferi</name>
    <name type="common">Bloodfluke planorb</name>
    <name type="synonym">Freshwater snail</name>
    <dbReference type="NCBI Taxonomy" id="112525"/>
    <lineage>
        <taxon>Eukaryota</taxon>
        <taxon>Metazoa</taxon>
        <taxon>Spiralia</taxon>
        <taxon>Lophotrochozoa</taxon>
        <taxon>Mollusca</taxon>
        <taxon>Gastropoda</taxon>
        <taxon>Heterobranchia</taxon>
        <taxon>Euthyneura</taxon>
        <taxon>Panpulmonata</taxon>
        <taxon>Hygrophila</taxon>
        <taxon>Lymnaeoidea</taxon>
        <taxon>Planorbidae</taxon>
        <taxon>Biomphalaria</taxon>
    </lineage>
</organism>
<evidence type="ECO:0000313" key="1">
    <source>
        <dbReference type="EMBL" id="KAK0050464.1"/>
    </source>
</evidence>
<dbReference type="EMBL" id="JASAOG010000114">
    <property type="protein sequence ID" value="KAK0050464.1"/>
    <property type="molecule type" value="Genomic_DNA"/>
</dbReference>
<comment type="caution">
    <text evidence="1">The sequence shown here is derived from an EMBL/GenBank/DDBJ whole genome shotgun (WGS) entry which is preliminary data.</text>
</comment>
<gene>
    <name evidence="1" type="ORF">Bpfe_020157</name>
</gene>
<keyword evidence="2" id="KW-1185">Reference proteome</keyword>
<accession>A0AAD8F563</accession>